<feature type="compositionally biased region" description="Low complexity" evidence="5">
    <location>
        <begin position="1835"/>
        <end position="1846"/>
    </location>
</feature>
<feature type="region of interest" description="Disordered" evidence="5">
    <location>
        <begin position="1"/>
        <end position="303"/>
    </location>
</feature>
<gene>
    <name evidence="7" type="ORF">BESB_048470</name>
</gene>
<feature type="compositionally biased region" description="Basic and acidic residues" evidence="5">
    <location>
        <begin position="1480"/>
        <end position="1512"/>
    </location>
</feature>
<dbReference type="Gene3D" id="3.40.395.10">
    <property type="entry name" value="Adenoviral Proteinase, Chain A"/>
    <property type="match status" value="1"/>
</dbReference>
<evidence type="ECO:0000256" key="5">
    <source>
        <dbReference type="SAM" id="MobiDB-lite"/>
    </source>
</evidence>
<dbReference type="Proteomes" id="UP000224006">
    <property type="component" value="Chromosome III"/>
</dbReference>
<feature type="region of interest" description="Disordered" evidence="5">
    <location>
        <begin position="1627"/>
        <end position="1858"/>
    </location>
</feature>
<feature type="compositionally biased region" description="Low complexity" evidence="5">
    <location>
        <begin position="272"/>
        <end position="302"/>
    </location>
</feature>
<feature type="compositionally biased region" description="Acidic residues" evidence="5">
    <location>
        <begin position="1431"/>
        <end position="1466"/>
    </location>
</feature>
<feature type="compositionally biased region" description="Basic and acidic residues" evidence="5">
    <location>
        <begin position="761"/>
        <end position="772"/>
    </location>
</feature>
<feature type="compositionally biased region" description="Basic and acidic residues" evidence="5">
    <location>
        <begin position="726"/>
        <end position="751"/>
    </location>
</feature>
<feature type="region of interest" description="Disordered" evidence="5">
    <location>
        <begin position="329"/>
        <end position="562"/>
    </location>
</feature>
<feature type="compositionally biased region" description="Basic and acidic residues" evidence="5">
    <location>
        <begin position="71"/>
        <end position="108"/>
    </location>
</feature>
<dbReference type="SUPFAM" id="SSF54001">
    <property type="entry name" value="Cysteine proteinases"/>
    <property type="match status" value="1"/>
</dbReference>
<feature type="region of interest" description="Disordered" evidence="5">
    <location>
        <begin position="1066"/>
        <end position="1101"/>
    </location>
</feature>
<feature type="compositionally biased region" description="Low complexity" evidence="5">
    <location>
        <begin position="2601"/>
        <end position="2615"/>
    </location>
</feature>
<dbReference type="OrthoDB" id="198735at2759"/>
<feature type="region of interest" description="Disordered" evidence="5">
    <location>
        <begin position="860"/>
        <end position="886"/>
    </location>
</feature>
<dbReference type="RefSeq" id="XP_029220664.1">
    <property type="nucleotide sequence ID" value="XM_029363298.1"/>
</dbReference>
<feature type="compositionally biased region" description="Basic and acidic residues" evidence="5">
    <location>
        <begin position="2568"/>
        <end position="2600"/>
    </location>
</feature>
<feature type="compositionally biased region" description="Basic and acidic residues" evidence="5">
    <location>
        <begin position="2181"/>
        <end position="2204"/>
    </location>
</feature>
<evidence type="ECO:0000313" key="7">
    <source>
        <dbReference type="EMBL" id="PFH36655.1"/>
    </source>
</evidence>
<dbReference type="InterPro" id="IPR038765">
    <property type="entry name" value="Papain-like_cys_pep_sf"/>
</dbReference>
<feature type="compositionally biased region" description="Basic and acidic residues" evidence="5">
    <location>
        <begin position="1383"/>
        <end position="1403"/>
    </location>
</feature>
<dbReference type="GO" id="GO:0016926">
    <property type="term" value="P:protein desumoylation"/>
    <property type="evidence" value="ECO:0007669"/>
    <property type="project" value="TreeGrafter"/>
</dbReference>
<keyword evidence="3" id="KW-0378">Hydrolase</keyword>
<reference evidence="7 8" key="1">
    <citation type="submission" date="2017-09" db="EMBL/GenBank/DDBJ databases">
        <title>Genome sequencing of Besnoitia besnoiti strain Bb-Ger1.</title>
        <authorList>
            <person name="Schares G."/>
            <person name="Venepally P."/>
            <person name="Lorenzi H.A."/>
        </authorList>
    </citation>
    <scope>NUCLEOTIDE SEQUENCE [LARGE SCALE GENOMIC DNA]</scope>
    <source>
        <strain evidence="7 8">Bb-Ger1</strain>
    </source>
</reference>
<feature type="compositionally biased region" description="Low complexity" evidence="5">
    <location>
        <begin position="2508"/>
        <end position="2523"/>
    </location>
</feature>
<feature type="compositionally biased region" description="Basic and acidic residues" evidence="5">
    <location>
        <begin position="2310"/>
        <end position="2321"/>
    </location>
</feature>
<organism evidence="7 8">
    <name type="scientific">Besnoitia besnoiti</name>
    <name type="common">Apicomplexan protozoan</name>
    <dbReference type="NCBI Taxonomy" id="94643"/>
    <lineage>
        <taxon>Eukaryota</taxon>
        <taxon>Sar</taxon>
        <taxon>Alveolata</taxon>
        <taxon>Apicomplexa</taxon>
        <taxon>Conoidasida</taxon>
        <taxon>Coccidia</taxon>
        <taxon>Eucoccidiorida</taxon>
        <taxon>Eimeriorina</taxon>
        <taxon>Sarcocystidae</taxon>
        <taxon>Besnoitia</taxon>
    </lineage>
</organism>
<feature type="compositionally biased region" description="Basic and acidic residues" evidence="5">
    <location>
        <begin position="1355"/>
        <end position="1374"/>
    </location>
</feature>
<feature type="region of interest" description="Disordered" evidence="5">
    <location>
        <begin position="2033"/>
        <end position="2056"/>
    </location>
</feature>
<feature type="compositionally biased region" description="Basic and acidic residues" evidence="5">
    <location>
        <begin position="1755"/>
        <end position="1765"/>
    </location>
</feature>
<feature type="region of interest" description="Disordered" evidence="5">
    <location>
        <begin position="959"/>
        <end position="985"/>
    </location>
</feature>
<feature type="compositionally biased region" description="Basic and acidic residues" evidence="5">
    <location>
        <begin position="673"/>
        <end position="687"/>
    </location>
</feature>
<dbReference type="GO" id="GO:0016929">
    <property type="term" value="F:deSUMOylase activity"/>
    <property type="evidence" value="ECO:0007669"/>
    <property type="project" value="TreeGrafter"/>
</dbReference>
<protein>
    <recommendedName>
        <fullName evidence="6">Ubiquitin-like protease family profile domain-containing protein</fullName>
    </recommendedName>
</protein>
<feature type="compositionally biased region" description="Basic and acidic residues" evidence="5">
    <location>
        <begin position="2119"/>
        <end position="2162"/>
    </location>
</feature>
<dbReference type="PANTHER" id="PTHR12606">
    <property type="entry name" value="SENTRIN/SUMO-SPECIFIC PROTEASE"/>
    <property type="match status" value="1"/>
</dbReference>
<dbReference type="PROSITE" id="PS50600">
    <property type="entry name" value="ULP_PROTEASE"/>
    <property type="match status" value="1"/>
</dbReference>
<feature type="compositionally biased region" description="Basic and acidic residues" evidence="5">
    <location>
        <begin position="2244"/>
        <end position="2265"/>
    </location>
</feature>
<feature type="compositionally biased region" description="Acidic residues" evidence="5">
    <location>
        <begin position="1767"/>
        <end position="1780"/>
    </location>
</feature>
<feature type="compositionally biased region" description="Basic and acidic residues" evidence="5">
    <location>
        <begin position="1781"/>
        <end position="1791"/>
    </location>
</feature>
<dbReference type="STRING" id="94643.A0A2A9MFA2"/>
<feature type="compositionally biased region" description="Basic residues" evidence="5">
    <location>
        <begin position="1650"/>
        <end position="1659"/>
    </location>
</feature>
<feature type="compositionally biased region" description="Low complexity" evidence="5">
    <location>
        <begin position="2359"/>
        <end position="2427"/>
    </location>
</feature>
<feature type="compositionally biased region" description="Low complexity" evidence="5">
    <location>
        <begin position="1404"/>
        <end position="1421"/>
    </location>
</feature>
<feature type="compositionally biased region" description="Basic and acidic residues" evidence="5">
    <location>
        <begin position="2617"/>
        <end position="2652"/>
    </location>
</feature>
<dbReference type="InterPro" id="IPR003653">
    <property type="entry name" value="Peptidase_C48_C"/>
</dbReference>
<accession>A0A2A9MFA2</accession>
<feature type="compositionally biased region" description="Basic and acidic residues" evidence="5">
    <location>
        <begin position="1936"/>
        <end position="1951"/>
    </location>
</feature>
<keyword evidence="4" id="KW-0788">Thiol protease</keyword>
<dbReference type="GeneID" id="40309777"/>
<feature type="compositionally biased region" description="Basic and acidic residues" evidence="5">
    <location>
        <begin position="1240"/>
        <end position="1254"/>
    </location>
</feature>
<evidence type="ECO:0000259" key="6">
    <source>
        <dbReference type="PROSITE" id="PS50600"/>
    </source>
</evidence>
<feature type="compositionally biased region" description="Low complexity" evidence="5">
    <location>
        <begin position="701"/>
        <end position="723"/>
    </location>
</feature>
<feature type="compositionally biased region" description="Basic and acidic residues" evidence="5">
    <location>
        <begin position="2545"/>
        <end position="2556"/>
    </location>
</feature>
<feature type="compositionally biased region" description="Low complexity" evidence="5">
    <location>
        <begin position="52"/>
        <end position="68"/>
    </location>
</feature>
<feature type="compositionally biased region" description="Low complexity" evidence="5">
    <location>
        <begin position="501"/>
        <end position="515"/>
    </location>
</feature>
<name>A0A2A9MFA2_BESBE</name>
<feature type="compositionally biased region" description="Basic residues" evidence="5">
    <location>
        <begin position="167"/>
        <end position="176"/>
    </location>
</feature>
<feature type="region of interest" description="Disordered" evidence="5">
    <location>
        <begin position="1196"/>
        <end position="1259"/>
    </location>
</feature>
<dbReference type="VEuPathDB" id="ToxoDB:BESB_048470"/>
<feature type="compositionally biased region" description="Basic and acidic residues" evidence="5">
    <location>
        <begin position="633"/>
        <end position="648"/>
    </location>
</feature>
<feature type="region of interest" description="Disordered" evidence="5">
    <location>
        <begin position="2115"/>
        <end position="2677"/>
    </location>
</feature>
<evidence type="ECO:0000256" key="2">
    <source>
        <dbReference type="ARBA" id="ARBA00022670"/>
    </source>
</evidence>
<feature type="compositionally biased region" description="Low complexity" evidence="5">
    <location>
        <begin position="1680"/>
        <end position="1690"/>
    </location>
</feature>
<feature type="compositionally biased region" description="Basic residues" evidence="5">
    <location>
        <begin position="536"/>
        <end position="548"/>
    </location>
</feature>
<proteinExistence type="inferred from homology"/>
<comment type="similarity">
    <text evidence="1">Belongs to the peptidase C48 family.</text>
</comment>
<feature type="region of interest" description="Disordered" evidence="5">
    <location>
        <begin position="1915"/>
        <end position="1968"/>
    </location>
</feature>
<feature type="compositionally biased region" description="Basic and acidic residues" evidence="5">
    <location>
        <begin position="2288"/>
        <end position="2300"/>
    </location>
</feature>
<dbReference type="Pfam" id="PF02902">
    <property type="entry name" value="Peptidase_C48"/>
    <property type="match status" value="1"/>
</dbReference>
<feature type="compositionally biased region" description="Basic and acidic residues" evidence="5">
    <location>
        <begin position="2225"/>
        <end position="2235"/>
    </location>
</feature>
<feature type="region of interest" description="Disordered" evidence="5">
    <location>
        <begin position="1278"/>
        <end position="1558"/>
    </location>
</feature>
<feature type="domain" description="Ubiquitin-like protease family profile" evidence="6">
    <location>
        <begin position="2722"/>
        <end position="2904"/>
    </location>
</feature>
<feature type="compositionally biased region" description="Low complexity" evidence="5">
    <location>
        <begin position="2479"/>
        <end position="2489"/>
    </location>
</feature>
<feature type="compositionally biased region" description="Low complexity" evidence="5">
    <location>
        <begin position="2043"/>
        <end position="2056"/>
    </location>
</feature>
<feature type="compositionally biased region" description="Basic and acidic residues" evidence="5">
    <location>
        <begin position="375"/>
        <end position="389"/>
    </location>
</feature>
<feature type="compositionally biased region" description="Low complexity" evidence="5">
    <location>
        <begin position="553"/>
        <end position="562"/>
    </location>
</feature>
<feature type="compositionally biased region" description="Basic and acidic residues" evidence="5">
    <location>
        <begin position="2496"/>
        <end position="2506"/>
    </location>
</feature>
<evidence type="ECO:0000256" key="1">
    <source>
        <dbReference type="ARBA" id="ARBA00005234"/>
    </source>
</evidence>
<feature type="compositionally biased region" description="Basic and acidic residues" evidence="5">
    <location>
        <begin position="1822"/>
        <end position="1834"/>
    </location>
</feature>
<evidence type="ECO:0000313" key="8">
    <source>
        <dbReference type="Proteomes" id="UP000224006"/>
    </source>
</evidence>
<evidence type="ECO:0000256" key="3">
    <source>
        <dbReference type="ARBA" id="ARBA00022801"/>
    </source>
</evidence>
<dbReference type="PANTHER" id="PTHR12606:SF10">
    <property type="entry name" value="SENTRIN-SPECIFIC PROTEASE 5"/>
    <property type="match status" value="1"/>
</dbReference>
<dbReference type="GO" id="GO:0005634">
    <property type="term" value="C:nucleus"/>
    <property type="evidence" value="ECO:0007669"/>
    <property type="project" value="TreeGrafter"/>
</dbReference>
<evidence type="ECO:0000256" key="4">
    <source>
        <dbReference type="ARBA" id="ARBA00022807"/>
    </source>
</evidence>
<dbReference type="KEGG" id="bbes:BESB_048470"/>
<feature type="compositionally biased region" description="Acidic residues" evidence="5">
    <location>
        <begin position="1731"/>
        <end position="1747"/>
    </location>
</feature>
<keyword evidence="8" id="KW-1185">Reference proteome</keyword>
<comment type="caution">
    <text evidence="7">The sequence shown here is derived from an EMBL/GenBank/DDBJ whole genome shotgun (WGS) entry which is preliminary data.</text>
</comment>
<sequence>MYRSSAHPSRAKTSADPLSDLREVGLLHEMGSRGARPFKQPRASLHVSPAMLSSASSRQSLRSLLLGGAESGRRREDSQRRLADAGKDDPDHAPIRRERRGMDSEEERRRRRRDAGLFRSVSLDGGNEETDEDDFRQVENSRNLPSRGAGAHSGRGRLLNVEEDGKARRKKERKTRPSIAGASSRARDRREREASSDGGSPHLLGRRLGFASPALTPRKGSSLAAADGESRSHSAAAGSRRRISKEKHNSLEVGTWSSAHAPRRPAGAATWHASPPAAAALDSSASSHLSSSSSSAAQSPDSNAVLAPSWLLSTLGVFPAEDPSVAAAVPASRGLPEDGEPAARGAREQRAGAGSDERPESEEVKPLQMGRSRMKRDDRRKKTEPERRRVAAGAENESQDEEAGEAPRQALFPRQHARRRARGDQGLSSEGEAQGTGGGGKQTALASPDRQERKRRKYRDAEAEDARGASRADPTGTSISDSEDGRGSSAVPQPRNEAREAAGSAAPGGSSIQASGRKHDEASARGAGPVEETKKREKGRRGASRKKGEKPGASVLSSSLAASPSRLLYPASTLVGSALRPASFLPSRGLGPAGTVTSLMPSLFTSARGETRGVAGLSRLPLEASFAPATALEPRKEEPSAGGGRDEAADGDAGADEPRLHEAGLESLSADEAGERAGRSAHAERSSGSESLQAPHARATPLSLSALLQAPPRPARVPQSAASVADTRRQEKDSRAAREEGRDGRLRREAFVGDEGLESSPRAKERQLEAESRVEVRGAAGRCPVSVCAGEERGEAFFFVSAADGGHTEDAPSLPGDLQDGAREGEAPLYAEGGAQKARRGVSVACCSVGIQCEEPGAEREEGAAKAGTLGQNPFPSLFQGEERESEADKERREFLLFCQRLQSTRSHASPLSLSLHQHASVPCENVESLSAAGDLEPRPPFEAADRAAGLCFGGGEGEEDEEKFAYSPSSSASSSLPSSPLHTRKADSGLRGAFGAAAADLCGSSRGRSAASVPGCVSSPLASHFPSSSALPPLCVASFGTAPGALFGGAGTPRGEVVAVSLREVSGGSSSGAPTSRWPVSGELSPRAETDDGDPEERERAAGLWRVEELKQLGRQVALWGERRVLAGAFFLEAESREHLLEVLGAQLEEEDEAEEDDALQLQQEEEEDFREAVQQQLLFFERLQRERPSLFPRTLASRLRREKREEASSPEGAGSPQAGKVRRASGALLSPLTQQAKRTVERRKEERDDDAFSVHSDSTVCLPPYFYVGLSPSRVASPLKGRASPFRRPELAGVSGSKSRQIDSSRAETLTAHSSASRSAARQPQGGGRRRFSSESCAAPDGGMGGESGAPARRPESQEGEEADRGKEREDKGDEDAAEETSSRAERARLGAESIADDHLSPAESPALLSPARAASGAAEGHRERERAEDDETKEEKGEEEEEEEVRPEDGEADDGGSAEEEPESGAARRWMSLAAAHADEAESAEKQLDASEREDASPAQREPRARLAEEEASNAGSEREEAEDEMRSEEQAPADEAAGILRAREESPPTSSLPSFPVLEALASSAVSADSSPVPSLEPACAPALLFGEETGGSRVSALRFEGEAPPESNACVASSAAVFSSAPLASASAVSEHPSGGLFVASPQRGLRRRSRGHGSRSDSPRSAARGDSLGGGRAQGAAGPAGAEETAAEAESDASVGSGHPSSASARSSAEDLSLGGSTEEAQAGNEEDEKLEDEEREDEEAGAGGARGAEGRGESRVADGEAGEEPGEDGEEGPDEAKGGGRWEGSDSGALGVQVSDFGSSTEETETRPFSSRPASDVDMRPQAHETPESPAEALAARRAAANEEEASAGRASVVIASAPLGSTVSGGVGLAPHQELSVSSFASPRFRYASPLPDEVGTPTPLREVDAEVQRELEESGELQQEGTADMTDFSREGAEGERRDVEQARSAGWSGFSANSERLSPAKVVSSTFFSPSHSALPLPSAAFLAALQDSPPSSNASMAFPSSSSSLAGSPALSSSCFFAPHSEAAPREESTRPSVPAISSSAVSASPAPPFRLFSAAYLHTQALDERREGDAAKGEKEAWDVSGGGIAVSAALCGGLRGEQPLLPQESAKLRAEPRTYATDRGHRTEARRTAEGEEGSTREKGTGGERRAETRGSLSLSTRRARGGRTSGRRSESESSNESERRWRGGGDREAGAEGLLAKRGAEGRENEEDEGAAQREQHHGEARSGGAVAAKDAHGKPKEAARRRGVERGRADPEDDDCIVIEEEGMLAGGEGAPDDGREEARRHSEPADLWPLASGGERERGSVERNGSRLGAVADCHREVLLSLKRKHEEESRKKFPAATPQQHAASVPPSSLSSAASSSSRPSSSLPSLRRHPASQAPSFSLQPSSAAASSRQSHLLLPASPSLRSPASLQPTRLSDRLAQATAARLRSPCASLPPAKKQRALSPPVPSARGAASPARSERAAAARGGAETAPSGATPRDFSLEQKPDTPGRAESPAGAVAASSASPVLIVSDEDEEEKARQGGVSAETGDTREAPAEQKKCASLKLGGRAATEAEAHAEAAREAEANGRPRKTQREERCAESDARQAPAAAAGPVEGAQPDARKADPGEMRQEKEGTGEQKRNDRVLERRKVRQDEVELQSPKSRADPEKKPAQSAFEAATPNRPVTRGARWKIAPEDQAALTGLLHRVSEVRGNDGEVVVHRAGIPLTIKSLRGLLPGGLLDDEVINLYMVLLQERDDRSLRISQTRPDTAASTRHRRCQFFPSHFYASLRKSGYEGVRRWTMRKKVDIFGQDLLVFPLHVVAETHWALGVVNFSAGAIEYYDSLDYKEEGKEFGDRIRDYLRREHLDKKGRPFHAGKSLRSVVKRVPHQENSSDCGVFCCQFAEHLGAARLAFDFSQVDITPLRYKMMLQLSQTYVA</sequence>
<feature type="region of interest" description="Disordered" evidence="5">
    <location>
        <begin position="614"/>
        <end position="772"/>
    </location>
</feature>
<feature type="compositionally biased region" description="Low complexity" evidence="5">
    <location>
        <begin position="1314"/>
        <end position="1324"/>
    </location>
</feature>
<dbReference type="EMBL" id="NWUJ01000003">
    <property type="protein sequence ID" value="PFH36655.1"/>
    <property type="molecule type" value="Genomic_DNA"/>
</dbReference>
<feature type="compositionally biased region" description="Basic and acidic residues" evidence="5">
    <location>
        <begin position="345"/>
        <end position="365"/>
    </location>
</feature>
<dbReference type="GO" id="GO:0006508">
    <property type="term" value="P:proteolysis"/>
    <property type="evidence" value="ECO:0007669"/>
    <property type="project" value="UniProtKB-KW"/>
</dbReference>
<feature type="compositionally biased region" description="Basic and acidic residues" evidence="5">
    <location>
        <begin position="459"/>
        <end position="470"/>
    </location>
</feature>
<keyword evidence="2" id="KW-0645">Protease</keyword>
<feature type="compositionally biased region" description="Low complexity" evidence="5">
    <location>
        <begin position="968"/>
        <end position="982"/>
    </location>
</feature>
<feature type="compositionally biased region" description="Basic and acidic residues" evidence="5">
    <location>
        <begin position="185"/>
        <end position="195"/>
    </location>
</feature>
<feature type="compositionally biased region" description="Acidic residues" evidence="5">
    <location>
        <begin position="2266"/>
        <end position="2278"/>
    </location>
</feature>
<feature type="compositionally biased region" description="Polar residues" evidence="5">
    <location>
        <begin position="1803"/>
        <end position="1820"/>
    </location>
</feature>